<keyword evidence="3" id="KW-1185">Reference proteome</keyword>
<keyword evidence="1" id="KW-1133">Transmembrane helix</keyword>
<dbReference type="AlphaFoldDB" id="A0A7H8NGU7"/>
<dbReference type="Proteomes" id="UP000509303">
    <property type="component" value="Chromosome"/>
</dbReference>
<dbReference type="EMBL" id="CP054929">
    <property type="protein sequence ID" value="QKW53743.1"/>
    <property type="molecule type" value="Genomic_DNA"/>
</dbReference>
<keyword evidence="1" id="KW-0472">Membrane</keyword>
<dbReference type="InterPro" id="IPR008407">
    <property type="entry name" value="Brnchd-chn_aa_trnsp_AzlD"/>
</dbReference>
<reference evidence="2 3" key="1">
    <citation type="submission" date="2020-06" db="EMBL/GenBank/DDBJ databases">
        <title>Genome mining for natural products.</title>
        <authorList>
            <person name="Zhang B."/>
            <person name="Shi J."/>
            <person name="Ge H."/>
        </authorList>
    </citation>
    <scope>NUCLEOTIDE SEQUENCE [LARGE SCALE GENOMIC DNA]</scope>
    <source>
        <strain evidence="2 3">NA00687</strain>
    </source>
</reference>
<accession>A0A7H8NGU7</accession>
<dbReference type="Pfam" id="PF05437">
    <property type="entry name" value="AzlD"/>
    <property type="match status" value="1"/>
</dbReference>
<evidence type="ECO:0000313" key="3">
    <source>
        <dbReference type="Proteomes" id="UP000509303"/>
    </source>
</evidence>
<gene>
    <name evidence="2" type="ORF">HUT08_34055</name>
</gene>
<name>A0A7H8NGU7_9ACTN</name>
<feature type="transmembrane region" description="Helical" evidence="1">
    <location>
        <begin position="46"/>
        <end position="65"/>
    </location>
</feature>
<feature type="transmembrane region" description="Helical" evidence="1">
    <location>
        <begin position="85"/>
        <end position="104"/>
    </location>
</feature>
<sequence length="107" mass="10822">MSYSPTVLAALLALAAGTFVFRFTGPLLRSRLTFPPRAEHPLNTSAMVSLGSLVATAALATGQHVGGAARPVGVMVGGVLACRKAPFLVVVIAAAAVTAVLRLLSVP</sequence>
<protein>
    <submittedName>
        <fullName evidence="2">AzlD domain-containing protein</fullName>
    </submittedName>
</protein>
<evidence type="ECO:0000256" key="1">
    <source>
        <dbReference type="SAM" id="Phobius"/>
    </source>
</evidence>
<organism evidence="2 3">
    <name type="scientific">Streptomyces buecherae</name>
    <dbReference type="NCBI Taxonomy" id="2763006"/>
    <lineage>
        <taxon>Bacteria</taxon>
        <taxon>Bacillati</taxon>
        <taxon>Actinomycetota</taxon>
        <taxon>Actinomycetes</taxon>
        <taxon>Kitasatosporales</taxon>
        <taxon>Streptomycetaceae</taxon>
        <taxon>Streptomyces</taxon>
    </lineage>
</organism>
<dbReference type="RefSeq" id="WP_176165447.1">
    <property type="nucleotide sequence ID" value="NZ_CP054929.1"/>
</dbReference>
<keyword evidence="1" id="KW-0812">Transmembrane</keyword>
<proteinExistence type="predicted"/>
<evidence type="ECO:0000313" key="2">
    <source>
        <dbReference type="EMBL" id="QKW53743.1"/>
    </source>
</evidence>